<evidence type="ECO:0000313" key="2">
    <source>
        <dbReference type="Proteomes" id="UP000827872"/>
    </source>
</evidence>
<organism evidence="1 2">
    <name type="scientific">Sphaerodactylus townsendi</name>
    <dbReference type="NCBI Taxonomy" id="933632"/>
    <lineage>
        <taxon>Eukaryota</taxon>
        <taxon>Metazoa</taxon>
        <taxon>Chordata</taxon>
        <taxon>Craniata</taxon>
        <taxon>Vertebrata</taxon>
        <taxon>Euteleostomi</taxon>
        <taxon>Lepidosauria</taxon>
        <taxon>Squamata</taxon>
        <taxon>Bifurcata</taxon>
        <taxon>Gekkota</taxon>
        <taxon>Sphaerodactylidae</taxon>
        <taxon>Sphaerodactylus</taxon>
    </lineage>
</organism>
<gene>
    <name evidence="1" type="ORF">K3G42_022929</name>
</gene>
<dbReference type="Proteomes" id="UP000827872">
    <property type="component" value="Linkage Group LG02"/>
</dbReference>
<evidence type="ECO:0000313" key="1">
    <source>
        <dbReference type="EMBL" id="KAH8013869.1"/>
    </source>
</evidence>
<name>A0ACB8G2Y3_9SAUR</name>
<sequence>MSGSAIPPAACLSYSARSQCLLCRGCVLCASLTVAPHLPRYGCIDSPCGAGPFRTDGLVTAPRVTGRRGHRGPGAGTPFVLLARAWAVSGSQRFHRALCSSENLGAETALVFTVGGSRCKKPGASSDTTSPDLCLETAVAVAATAAYALCEQLGVTSEGSQEAGYFQPVSLSFSVDTTVLSGWGVPTVRGLGMSRFQEQAQNTEHLVWDLSGVAGGRSPPIVALFCWPLRISPNLDDHMRAGGVGGVEREIAILKLIEHPHVLKLHDVYENKKYL</sequence>
<accession>A0ACB8G2Y3</accession>
<dbReference type="EMBL" id="CM037615">
    <property type="protein sequence ID" value="KAH8013869.1"/>
    <property type="molecule type" value="Genomic_DNA"/>
</dbReference>
<reference evidence="1" key="1">
    <citation type="submission" date="2021-08" db="EMBL/GenBank/DDBJ databases">
        <title>The first chromosome-level gecko genome reveals the dynamic sex chromosomes of Neotropical dwarf geckos (Sphaerodactylidae: Sphaerodactylus).</title>
        <authorList>
            <person name="Pinto B.J."/>
            <person name="Keating S.E."/>
            <person name="Gamble T."/>
        </authorList>
    </citation>
    <scope>NUCLEOTIDE SEQUENCE</scope>
    <source>
        <strain evidence="1">TG3544</strain>
    </source>
</reference>
<proteinExistence type="predicted"/>
<protein>
    <submittedName>
        <fullName evidence="1">Uncharacterized protein</fullName>
    </submittedName>
</protein>
<keyword evidence="2" id="KW-1185">Reference proteome</keyword>
<comment type="caution">
    <text evidence="1">The sequence shown here is derived from an EMBL/GenBank/DDBJ whole genome shotgun (WGS) entry which is preliminary data.</text>
</comment>